<organism evidence="1 2">
    <name type="scientific">Rhodobacter capsulatus</name>
    <name type="common">Rhodopseudomonas capsulata</name>
    <dbReference type="NCBI Taxonomy" id="1061"/>
    <lineage>
        <taxon>Bacteria</taxon>
        <taxon>Pseudomonadati</taxon>
        <taxon>Pseudomonadota</taxon>
        <taxon>Alphaproteobacteria</taxon>
        <taxon>Rhodobacterales</taxon>
        <taxon>Rhodobacter group</taxon>
        <taxon>Rhodobacter</taxon>
    </lineage>
</organism>
<sequence length="122" mass="12507">MARPRKNISEPRSETITISLSIAERDAIDAAARAAGLSRSAYAVARILAPQRQGGFRTGWRQDVASALTDAARSLGDIASGIEGAAPMEALTIATCLLGVERALMSVVDPGSRDGSGSGGVP</sequence>
<evidence type="ECO:0000313" key="2">
    <source>
        <dbReference type="Proteomes" id="UP000183812"/>
    </source>
</evidence>
<dbReference type="EMBL" id="FNAY01000027">
    <property type="protein sequence ID" value="SDG05294.1"/>
    <property type="molecule type" value="Genomic_DNA"/>
</dbReference>
<dbReference type="AlphaFoldDB" id="A0A1G7R3K4"/>
<gene>
    <name evidence="1" type="ORF">SAMN04244550_03332</name>
</gene>
<dbReference type="Proteomes" id="UP000183812">
    <property type="component" value="Unassembled WGS sequence"/>
</dbReference>
<accession>A0A1G7R3K4</accession>
<reference evidence="1 2" key="1">
    <citation type="submission" date="2016-10" db="EMBL/GenBank/DDBJ databases">
        <authorList>
            <person name="de Groot N.N."/>
        </authorList>
    </citation>
    <scope>NUCLEOTIDE SEQUENCE [LARGE SCALE GENOMIC DNA]</scope>
    <source>
        <strain evidence="2">DSM 938 / 37b4</strain>
    </source>
</reference>
<dbReference type="Pfam" id="PF21983">
    <property type="entry name" value="NikA-like"/>
    <property type="match status" value="1"/>
</dbReference>
<name>A0A1G7R3K4_RHOCA</name>
<protein>
    <submittedName>
        <fullName evidence="1">Uncharacterized protein</fullName>
    </submittedName>
</protein>
<evidence type="ECO:0000313" key="1">
    <source>
        <dbReference type="EMBL" id="SDG05294.1"/>
    </source>
</evidence>
<proteinExistence type="predicted"/>
<dbReference type="InterPro" id="IPR053842">
    <property type="entry name" value="NikA-like"/>
</dbReference>